<dbReference type="InterPro" id="IPR050471">
    <property type="entry name" value="AB_hydrolase"/>
</dbReference>
<comment type="caution">
    <text evidence="2">The sequence shown here is derived from an EMBL/GenBank/DDBJ whole genome shotgun (WGS) entry which is preliminary data.</text>
</comment>
<feature type="domain" description="AB hydrolase-1" evidence="1">
    <location>
        <begin position="56"/>
        <end position="308"/>
    </location>
</feature>
<reference evidence="2" key="1">
    <citation type="submission" date="2023-01" db="EMBL/GenBank/DDBJ databases">
        <authorList>
            <person name="Van Ghelder C."/>
            <person name="Rancurel C."/>
        </authorList>
    </citation>
    <scope>NUCLEOTIDE SEQUENCE</scope>
    <source>
        <strain evidence="2">CNCM I-4278</strain>
    </source>
</reference>
<dbReference type="EMBL" id="CAOQHR010000002">
    <property type="protein sequence ID" value="CAI6310411.1"/>
    <property type="molecule type" value="Genomic_DNA"/>
</dbReference>
<name>A0A9W4XM60_9PLEO</name>
<keyword evidence="3" id="KW-1185">Reference proteome</keyword>
<dbReference type="AlphaFoldDB" id="A0A9W4XM60"/>
<dbReference type="OrthoDB" id="294702at2759"/>
<evidence type="ECO:0000313" key="2">
    <source>
        <dbReference type="EMBL" id="CAI6310411.1"/>
    </source>
</evidence>
<evidence type="ECO:0000259" key="1">
    <source>
        <dbReference type="Pfam" id="PF00561"/>
    </source>
</evidence>
<evidence type="ECO:0000313" key="3">
    <source>
        <dbReference type="Proteomes" id="UP001152607"/>
    </source>
</evidence>
<gene>
    <name evidence="2" type="ORF">PDIGIT_LOCUS3193</name>
</gene>
<dbReference type="InterPro" id="IPR000073">
    <property type="entry name" value="AB_hydrolase_1"/>
</dbReference>
<dbReference type="PANTHER" id="PTHR43433:SF10">
    <property type="entry name" value="AB HYDROLASE-1 DOMAIN-CONTAINING PROTEIN"/>
    <property type="match status" value="1"/>
</dbReference>
<sequence>MALFSRYLCRASSAISGRSQSTLSSKFTSNNTSNIFQLPDKRNLGYAFYGDPTGIPVFFFHGSPSCRLEAGDWHAAAIQKGVRMIGVDRWGMGLSTFRPEGKISDWPGDVAALANHLRLSKFHVLGGSGGGPYALACAALLPKTMLKGTGVVAGVAPPEAGTQGMSWDRWVAFKLNIWLPHSVLKWMMNTALGKTARDGDIAAFEKQMEKVIGTFSAEERDILNHNPGFKKDFVACFREAFRPGCDGAILDAKLVLAPWGFNMTDVHGKVRIWNGTADVNVPVQSARWMAQRLPDATLKVYEGESHFTVPLKHDEEILAELLEMEAWLLST</sequence>
<protein>
    <recommendedName>
        <fullName evidence="1">AB hydrolase-1 domain-containing protein</fullName>
    </recommendedName>
</protein>
<dbReference type="Pfam" id="PF00561">
    <property type="entry name" value="Abhydrolase_1"/>
    <property type="match status" value="1"/>
</dbReference>
<dbReference type="Gene3D" id="3.40.50.1820">
    <property type="entry name" value="alpha/beta hydrolase"/>
    <property type="match status" value="1"/>
</dbReference>
<dbReference type="PANTHER" id="PTHR43433">
    <property type="entry name" value="HYDROLASE, ALPHA/BETA FOLD FAMILY PROTEIN"/>
    <property type="match status" value="1"/>
</dbReference>
<dbReference type="InterPro" id="IPR029058">
    <property type="entry name" value="AB_hydrolase_fold"/>
</dbReference>
<dbReference type="Proteomes" id="UP001152607">
    <property type="component" value="Unassembled WGS sequence"/>
</dbReference>
<accession>A0A9W4XM60</accession>
<organism evidence="2 3">
    <name type="scientific">Periconia digitata</name>
    <dbReference type="NCBI Taxonomy" id="1303443"/>
    <lineage>
        <taxon>Eukaryota</taxon>
        <taxon>Fungi</taxon>
        <taxon>Dikarya</taxon>
        <taxon>Ascomycota</taxon>
        <taxon>Pezizomycotina</taxon>
        <taxon>Dothideomycetes</taxon>
        <taxon>Pleosporomycetidae</taxon>
        <taxon>Pleosporales</taxon>
        <taxon>Massarineae</taxon>
        <taxon>Periconiaceae</taxon>
        <taxon>Periconia</taxon>
    </lineage>
</organism>
<proteinExistence type="predicted"/>
<dbReference type="SUPFAM" id="SSF53474">
    <property type="entry name" value="alpha/beta-Hydrolases"/>
    <property type="match status" value="1"/>
</dbReference>